<evidence type="ECO:0000256" key="6">
    <source>
        <dbReference type="ARBA" id="ARBA00023049"/>
    </source>
</evidence>
<dbReference type="Pfam" id="PF07998">
    <property type="entry name" value="Peptidase_M54"/>
    <property type="match status" value="1"/>
</dbReference>
<name>A0A9Q9ALM6_9PEZI</name>
<organism evidence="8 9">
    <name type="scientific">Septoria linicola</name>
    <dbReference type="NCBI Taxonomy" id="215465"/>
    <lineage>
        <taxon>Eukaryota</taxon>
        <taxon>Fungi</taxon>
        <taxon>Dikarya</taxon>
        <taxon>Ascomycota</taxon>
        <taxon>Pezizomycotina</taxon>
        <taxon>Dothideomycetes</taxon>
        <taxon>Dothideomycetidae</taxon>
        <taxon>Mycosphaerellales</taxon>
        <taxon>Mycosphaerellaceae</taxon>
        <taxon>Septoria</taxon>
    </lineage>
</organism>
<dbReference type="Proteomes" id="UP001056384">
    <property type="component" value="Chromosome 3"/>
</dbReference>
<evidence type="ECO:0000256" key="1">
    <source>
        <dbReference type="ARBA" id="ARBA00001947"/>
    </source>
</evidence>
<sequence>MSGCKHEALLLEPSTHAQEAGYKRPSQHERMIAAQSSSNTRSGRDQTTTFPAPLILPGDELSFDPKTKGQSMRSWQSIRNRVAHTGKRRTIYVVPPPGYASGAEHVRDWTMPQNINAGKKGVARSQSGSQALSPPATEDVREYLEAFYHPLRVKLYEGSPLEFMPWNESEAPNRNTPARDRIGLNIGTEAIGIRYRPCIGDLYSKQLNLNDLLDAAIAILPKDAYAILMLVDHDLYEDEADDFCCGRAYGGSRVALVCSSRYNPAVDKLQEVETEHVWPLSHCQAFVDAVCKGEALERPPPKRAKSKTSARTSDPTSAMLAAVDAYIHTLKTGKRTREAQEGLWFSRLCKTASHEVGHCVGMGHCVYYACVMQGTAGLSEDGAQPPYLCPVDLAKTLAATGAEAKERYEALLRFCEKWSVRPGGEMWAAYGAWLRVLLEKHSVRSGSNVDNAIELSP</sequence>
<evidence type="ECO:0000313" key="8">
    <source>
        <dbReference type="EMBL" id="USW51712.1"/>
    </source>
</evidence>
<keyword evidence="3" id="KW-0479">Metal-binding</keyword>
<proteinExistence type="predicted"/>
<feature type="compositionally biased region" description="Polar residues" evidence="7">
    <location>
        <begin position="34"/>
        <end position="50"/>
    </location>
</feature>
<dbReference type="GO" id="GO:0046872">
    <property type="term" value="F:metal ion binding"/>
    <property type="evidence" value="ECO:0007669"/>
    <property type="project" value="UniProtKB-KW"/>
</dbReference>
<dbReference type="InterPro" id="IPR012962">
    <property type="entry name" value="Pept_M54_archaemetzincn"/>
</dbReference>
<gene>
    <name evidence="8" type="ORF">Slin15195_G050310</name>
</gene>
<feature type="region of interest" description="Disordered" evidence="7">
    <location>
        <begin position="1"/>
        <end position="55"/>
    </location>
</feature>
<evidence type="ECO:0000313" key="9">
    <source>
        <dbReference type="Proteomes" id="UP001056384"/>
    </source>
</evidence>
<keyword evidence="9" id="KW-1185">Reference proteome</keyword>
<dbReference type="Gene3D" id="3.40.390.10">
    <property type="entry name" value="Collagenase (Catalytic Domain)"/>
    <property type="match status" value="1"/>
</dbReference>
<comment type="cofactor">
    <cofactor evidence="1">
        <name>Zn(2+)</name>
        <dbReference type="ChEBI" id="CHEBI:29105"/>
    </cofactor>
</comment>
<dbReference type="SUPFAM" id="SSF55486">
    <property type="entry name" value="Metalloproteases ('zincins'), catalytic domain"/>
    <property type="match status" value="2"/>
</dbReference>
<keyword evidence="6" id="KW-0482">Metalloprotease</keyword>
<dbReference type="PANTHER" id="PTHR15910:SF1">
    <property type="entry name" value="ARCHAEMETZINCIN-2"/>
    <property type="match status" value="1"/>
</dbReference>
<protein>
    <submittedName>
        <fullName evidence="8">Peptidase M54, archaemetzincin, metallopeptidase, catalytic domain superfamily</fullName>
    </submittedName>
</protein>
<keyword evidence="4" id="KW-0378">Hydrolase</keyword>
<dbReference type="GO" id="GO:0008237">
    <property type="term" value="F:metallopeptidase activity"/>
    <property type="evidence" value="ECO:0007669"/>
    <property type="project" value="UniProtKB-KW"/>
</dbReference>
<dbReference type="GO" id="GO:0006508">
    <property type="term" value="P:proteolysis"/>
    <property type="evidence" value="ECO:0007669"/>
    <property type="project" value="UniProtKB-KW"/>
</dbReference>
<keyword evidence="2" id="KW-0645">Protease</keyword>
<evidence type="ECO:0000256" key="4">
    <source>
        <dbReference type="ARBA" id="ARBA00022801"/>
    </source>
</evidence>
<dbReference type="AlphaFoldDB" id="A0A9Q9ALM6"/>
<evidence type="ECO:0000256" key="7">
    <source>
        <dbReference type="SAM" id="MobiDB-lite"/>
    </source>
</evidence>
<reference evidence="8" key="1">
    <citation type="submission" date="2022-06" db="EMBL/GenBank/DDBJ databases">
        <title>Complete genome sequences of two strains of the flax pathogen Septoria linicola.</title>
        <authorList>
            <person name="Lapalu N."/>
            <person name="Simon A."/>
            <person name="Demenou B."/>
            <person name="Paumier D."/>
            <person name="Guillot M.-P."/>
            <person name="Gout L."/>
            <person name="Valade R."/>
        </authorList>
    </citation>
    <scope>NUCLEOTIDE SEQUENCE</scope>
    <source>
        <strain evidence="8">SE15195</strain>
    </source>
</reference>
<evidence type="ECO:0000256" key="5">
    <source>
        <dbReference type="ARBA" id="ARBA00022833"/>
    </source>
</evidence>
<evidence type="ECO:0000256" key="3">
    <source>
        <dbReference type="ARBA" id="ARBA00022723"/>
    </source>
</evidence>
<dbReference type="CDD" id="cd11375">
    <property type="entry name" value="Peptidase_M54"/>
    <property type="match status" value="1"/>
</dbReference>
<dbReference type="InterPro" id="IPR024079">
    <property type="entry name" value="MetalloPept_cat_dom_sf"/>
</dbReference>
<dbReference type="EMBL" id="CP099420">
    <property type="protein sequence ID" value="USW51712.1"/>
    <property type="molecule type" value="Genomic_DNA"/>
</dbReference>
<keyword evidence="5" id="KW-0862">Zinc</keyword>
<accession>A0A9Q9ALM6</accession>
<evidence type="ECO:0000256" key="2">
    <source>
        <dbReference type="ARBA" id="ARBA00022670"/>
    </source>
</evidence>
<dbReference type="PANTHER" id="PTHR15910">
    <property type="entry name" value="ARCHAEMETZINCIN"/>
    <property type="match status" value="1"/>
</dbReference>